<feature type="domain" description="NAD-dependent epimerase/dehydratase" evidence="2">
    <location>
        <begin position="3"/>
        <end position="249"/>
    </location>
</feature>
<gene>
    <name evidence="3" type="ORF">DXB65_11590</name>
</gene>
<dbReference type="PRINTS" id="PR01713">
    <property type="entry name" value="NUCEPIMERASE"/>
</dbReference>
<protein>
    <submittedName>
        <fullName evidence="3">NAD-dependent epimerase</fullName>
    </submittedName>
</protein>
<evidence type="ECO:0000256" key="1">
    <source>
        <dbReference type="ARBA" id="ARBA00023027"/>
    </source>
</evidence>
<dbReference type="CDD" id="cd05253">
    <property type="entry name" value="UDP_GE_SDE_e"/>
    <property type="match status" value="1"/>
</dbReference>
<evidence type="ECO:0000259" key="2">
    <source>
        <dbReference type="Pfam" id="PF01370"/>
    </source>
</evidence>
<dbReference type="AlphaFoldDB" id="A0A3E5BCF9"/>
<dbReference type="EMBL" id="QSUL01000007">
    <property type="protein sequence ID" value="RGN35268.1"/>
    <property type="molecule type" value="Genomic_DNA"/>
</dbReference>
<dbReference type="Proteomes" id="UP000260983">
    <property type="component" value="Unassembled WGS sequence"/>
</dbReference>
<dbReference type="InterPro" id="IPR001509">
    <property type="entry name" value="Epimerase_deHydtase"/>
</dbReference>
<proteinExistence type="predicted"/>
<evidence type="ECO:0000313" key="4">
    <source>
        <dbReference type="Proteomes" id="UP000260983"/>
    </source>
</evidence>
<evidence type="ECO:0000313" key="3">
    <source>
        <dbReference type="EMBL" id="RGN35268.1"/>
    </source>
</evidence>
<organism evidence="3 4">
    <name type="scientific">Bacteroides oleiciplenus</name>
    <dbReference type="NCBI Taxonomy" id="626931"/>
    <lineage>
        <taxon>Bacteria</taxon>
        <taxon>Pseudomonadati</taxon>
        <taxon>Bacteroidota</taxon>
        <taxon>Bacteroidia</taxon>
        <taxon>Bacteroidales</taxon>
        <taxon>Bacteroidaceae</taxon>
        <taxon>Bacteroides</taxon>
    </lineage>
</organism>
<accession>A0A3E5BCF9</accession>
<keyword evidence="1" id="KW-0520">NAD</keyword>
<dbReference type="InterPro" id="IPR036291">
    <property type="entry name" value="NAD(P)-bd_dom_sf"/>
</dbReference>
<dbReference type="RefSeq" id="WP_117724320.1">
    <property type="nucleotide sequence ID" value="NZ_QSUL01000007.1"/>
</dbReference>
<dbReference type="PANTHER" id="PTHR43574">
    <property type="entry name" value="EPIMERASE-RELATED"/>
    <property type="match status" value="1"/>
</dbReference>
<dbReference type="SUPFAM" id="SSF51735">
    <property type="entry name" value="NAD(P)-binding Rossmann-fold domains"/>
    <property type="match status" value="1"/>
</dbReference>
<sequence>MKILVTGSAGFIGSHVCKGLLFRGDEVIGLDNLNTYYDVNLKYGRLETLGISCDSLNWYKFVQSETNKHFRFIRMNLEDRQAMQMLFANEQFDKVVNLAAQAGVRYSIENPYAYIESNVDGFLNILEGCRYYGVKHLVYASSSSVYGLNGKVPFSEKDSIAHPVSLYAATKKSNELMAHTYSHLYGIPSTGLRFFTVYGPWGRPDMSPFLFADAILNNRPIKVFNNGNMLRDFTYIDDIVEGVLRVIDHIPVPNLDWCAETPDPSTSVAPYKIYNIGNSHPVKLMDFIDAMEEAIGRSSEKIFLPMQPGDVYQTYADTTSLQDELDFKPDKPIKEGVKETIEWYRSFYQL</sequence>
<name>A0A3E5BCF9_9BACE</name>
<dbReference type="Gene3D" id="3.40.50.720">
    <property type="entry name" value="NAD(P)-binding Rossmann-like Domain"/>
    <property type="match status" value="1"/>
</dbReference>
<dbReference type="Pfam" id="PF01370">
    <property type="entry name" value="Epimerase"/>
    <property type="match status" value="1"/>
</dbReference>
<reference evidence="3 4" key="1">
    <citation type="submission" date="2018-08" db="EMBL/GenBank/DDBJ databases">
        <title>A genome reference for cultivated species of the human gut microbiota.</title>
        <authorList>
            <person name="Zou Y."/>
            <person name="Xue W."/>
            <person name="Luo G."/>
        </authorList>
    </citation>
    <scope>NUCLEOTIDE SEQUENCE [LARGE SCALE GENOMIC DNA]</scope>
    <source>
        <strain evidence="3 4">OM05-15BH</strain>
    </source>
</reference>
<comment type="caution">
    <text evidence="3">The sequence shown here is derived from an EMBL/GenBank/DDBJ whole genome shotgun (WGS) entry which is preliminary data.</text>
</comment>